<gene>
    <name evidence="1" type="ORF">D187_010323</name>
</gene>
<organism evidence="1 2">
    <name type="scientific">Cystobacter fuscus (strain ATCC 25194 / DSM 2262 / NBRC 100088 / M29)</name>
    <dbReference type="NCBI Taxonomy" id="1242864"/>
    <lineage>
        <taxon>Bacteria</taxon>
        <taxon>Pseudomonadati</taxon>
        <taxon>Myxococcota</taxon>
        <taxon>Myxococcia</taxon>
        <taxon>Myxococcales</taxon>
        <taxon>Cystobacterineae</taxon>
        <taxon>Archangiaceae</taxon>
        <taxon>Cystobacter</taxon>
    </lineage>
</organism>
<dbReference type="Proteomes" id="UP000011682">
    <property type="component" value="Unassembled WGS sequence"/>
</dbReference>
<keyword evidence="1" id="KW-0675">Receptor</keyword>
<dbReference type="AlphaFoldDB" id="S9QKB5"/>
<protein>
    <submittedName>
        <fullName evidence="1">TonB-dependent receptor</fullName>
    </submittedName>
</protein>
<evidence type="ECO:0000313" key="1">
    <source>
        <dbReference type="EMBL" id="EPX61704.1"/>
    </source>
</evidence>
<dbReference type="eggNOG" id="COG4772">
    <property type="taxonomic scope" value="Bacteria"/>
</dbReference>
<keyword evidence="2" id="KW-1185">Reference proteome</keyword>
<reference evidence="1" key="1">
    <citation type="submission" date="2013-05" db="EMBL/GenBank/DDBJ databases">
        <title>Genome assembly of Cystobacter fuscus DSM 2262.</title>
        <authorList>
            <person name="Sharma G."/>
            <person name="Khatri I."/>
            <person name="Kaur C."/>
            <person name="Mayilraj S."/>
            <person name="Subramanian S."/>
        </authorList>
    </citation>
    <scope>NUCLEOTIDE SEQUENCE [LARGE SCALE GENOMIC DNA]</scope>
    <source>
        <strain evidence="1">DSM 2262</strain>
    </source>
</reference>
<dbReference type="EMBL" id="ANAH02000009">
    <property type="protein sequence ID" value="EPX61704.1"/>
    <property type="molecule type" value="Genomic_DNA"/>
</dbReference>
<name>S9QKB5_CYSF2</name>
<evidence type="ECO:0000313" key="2">
    <source>
        <dbReference type="Proteomes" id="UP000011682"/>
    </source>
</evidence>
<accession>S9QKB5</accession>
<comment type="caution">
    <text evidence="1">The sequence shown here is derived from an EMBL/GenBank/DDBJ whole genome shotgun (WGS) entry which is preliminary data.</text>
</comment>
<dbReference type="RefSeq" id="WP_002628664.1">
    <property type="nucleotide sequence ID" value="NZ_ANAH02000009.1"/>
</dbReference>
<proteinExistence type="predicted"/>
<sequence length="89" mass="9978">MTSRLRAGPPRLQHPGGDRHTRLLIDGIASNLHIGVSDLKSVFPLEIERMEVVKGTNAPSQLCKHNRMDNPVNAYTQCPLRKLLLRLTI</sequence>